<accession>A0A2P2PG64</accession>
<organism evidence="1">
    <name type="scientific">Rhizophora mucronata</name>
    <name type="common">Asiatic mangrove</name>
    <dbReference type="NCBI Taxonomy" id="61149"/>
    <lineage>
        <taxon>Eukaryota</taxon>
        <taxon>Viridiplantae</taxon>
        <taxon>Streptophyta</taxon>
        <taxon>Embryophyta</taxon>
        <taxon>Tracheophyta</taxon>
        <taxon>Spermatophyta</taxon>
        <taxon>Magnoliopsida</taxon>
        <taxon>eudicotyledons</taxon>
        <taxon>Gunneridae</taxon>
        <taxon>Pentapetalae</taxon>
        <taxon>rosids</taxon>
        <taxon>fabids</taxon>
        <taxon>Malpighiales</taxon>
        <taxon>Rhizophoraceae</taxon>
        <taxon>Rhizophora</taxon>
    </lineage>
</organism>
<name>A0A2P2PG64_RHIMU</name>
<sequence length="23" mass="2613">MLLLTLPRNCIFSTCITNVLLHP</sequence>
<protein>
    <submittedName>
        <fullName evidence="1">Uncharacterized protein</fullName>
    </submittedName>
</protein>
<dbReference type="AlphaFoldDB" id="A0A2P2PG64"/>
<evidence type="ECO:0000313" key="1">
    <source>
        <dbReference type="EMBL" id="MBX53733.1"/>
    </source>
</evidence>
<reference evidence="1" key="1">
    <citation type="submission" date="2018-02" db="EMBL/GenBank/DDBJ databases">
        <title>Rhizophora mucronata_Transcriptome.</title>
        <authorList>
            <person name="Meera S.P."/>
            <person name="Sreeshan A."/>
            <person name="Augustine A."/>
        </authorList>
    </citation>
    <scope>NUCLEOTIDE SEQUENCE</scope>
    <source>
        <tissue evidence="1">Leaf</tissue>
    </source>
</reference>
<proteinExistence type="predicted"/>
<dbReference type="EMBL" id="GGEC01073249">
    <property type="protein sequence ID" value="MBX53733.1"/>
    <property type="molecule type" value="Transcribed_RNA"/>
</dbReference>